<organism evidence="2 3">
    <name type="scientific">Macrostomum lignano</name>
    <dbReference type="NCBI Taxonomy" id="282301"/>
    <lineage>
        <taxon>Eukaryota</taxon>
        <taxon>Metazoa</taxon>
        <taxon>Spiralia</taxon>
        <taxon>Lophotrochozoa</taxon>
        <taxon>Platyhelminthes</taxon>
        <taxon>Rhabditophora</taxon>
        <taxon>Macrostomorpha</taxon>
        <taxon>Macrostomida</taxon>
        <taxon>Macrostomidae</taxon>
        <taxon>Macrostomum</taxon>
    </lineage>
</organism>
<feature type="region of interest" description="Disordered" evidence="1">
    <location>
        <begin position="91"/>
        <end position="155"/>
    </location>
</feature>
<proteinExistence type="predicted"/>
<evidence type="ECO:0008006" key="4">
    <source>
        <dbReference type="Google" id="ProtNLM"/>
    </source>
</evidence>
<dbReference type="STRING" id="282301.A0A267DRS4"/>
<feature type="compositionally biased region" description="Polar residues" evidence="1">
    <location>
        <begin position="123"/>
        <end position="133"/>
    </location>
</feature>
<name>A0A267DRS4_9PLAT</name>
<evidence type="ECO:0000313" key="2">
    <source>
        <dbReference type="EMBL" id="PAA51983.1"/>
    </source>
</evidence>
<feature type="region of interest" description="Disordered" evidence="1">
    <location>
        <begin position="285"/>
        <end position="351"/>
    </location>
</feature>
<dbReference type="Proteomes" id="UP000215902">
    <property type="component" value="Unassembled WGS sequence"/>
</dbReference>
<sequence length="466" mass="50716">SGASAGAAAAVSDLLSRRIRELQAGVVSLCNQTVQLLSQDLTGLAQQIDGLTDENRRLKFALESQSGANVPQPPPPPSLLATKKWSSEVLPPSVKVSPAKQRLSDSPRKTASNSNKRKLTLVLDQQQSPNKLLTGSRAPHQHNNPSDTSNLSSKRYRQTTLLQTDAKCKINLSTIGANSTAACVTSTKNTTTATTSCSSSIVKKPAAVPADNWLLPDSQFSTNESVSLLRAAGLGAPAAASTAAPVSSEQLQCDTEEGEETVIPLRKPLDLENNFLTTRPEPAAAAVALEPDNSVDDEGSETLKIARPAPSAAAAKEEDNARETEESPVFNRSDHLLHGTTPTPPPPAQHRKYTLADYNKLPEPPKPSYREACVVRRRDDRMALDAHCCPDCEAWFADLSPESRRQRLRQCGRHRDNQRPPVQAPNFFAIEMPPTPEPAPTQCMKFGKRRHRPLRMLAKEHKEKRK</sequence>
<gene>
    <name evidence="2" type="ORF">BOX15_Mlig032177g1</name>
</gene>
<reference evidence="2 3" key="1">
    <citation type="submission" date="2017-06" db="EMBL/GenBank/DDBJ databases">
        <title>A platform for efficient transgenesis in Macrostomum lignano, a flatworm model organism for stem cell research.</title>
        <authorList>
            <person name="Berezikov E."/>
        </authorList>
    </citation>
    <scope>NUCLEOTIDE SEQUENCE [LARGE SCALE GENOMIC DNA]</scope>
    <source>
        <strain evidence="2">DV1</strain>
        <tissue evidence="2">Whole organism</tissue>
    </source>
</reference>
<evidence type="ECO:0000313" key="3">
    <source>
        <dbReference type="Proteomes" id="UP000215902"/>
    </source>
</evidence>
<protein>
    <recommendedName>
        <fullName evidence="4">DNA endonuclease activator Ctp1 C-terminal domain-containing protein</fullName>
    </recommendedName>
</protein>
<evidence type="ECO:0000256" key="1">
    <source>
        <dbReference type="SAM" id="MobiDB-lite"/>
    </source>
</evidence>
<comment type="caution">
    <text evidence="2">The sequence shown here is derived from an EMBL/GenBank/DDBJ whole genome shotgun (WGS) entry which is preliminary data.</text>
</comment>
<accession>A0A267DRS4</accession>
<dbReference type="AlphaFoldDB" id="A0A267DRS4"/>
<feature type="non-terminal residue" evidence="2">
    <location>
        <position position="1"/>
    </location>
</feature>
<dbReference type="EMBL" id="NIVC01003324">
    <property type="protein sequence ID" value="PAA51983.1"/>
    <property type="molecule type" value="Genomic_DNA"/>
</dbReference>
<feature type="compositionally biased region" description="Basic and acidic residues" evidence="1">
    <location>
        <begin position="315"/>
        <end position="325"/>
    </location>
</feature>
<feature type="compositionally biased region" description="Polar residues" evidence="1">
    <location>
        <begin position="141"/>
        <end position="155"/>
    </location>
</feature>
<feature type="region of interest" description="Disordered" evidence="1">
    <location>
        <begin position="427"/>
        <end position="451"/>
    </location>
</feature>
<keyword evidence="3" id="KW-1185">Reference proteome</keyword>